<dbReference type="GO" id="GO:0008270">
    <property type="term" value="F:zinc ion binding"/>
    <property type="evidence" value="ECO:0007669"/>
    <property type="project" value="UniProtKB-KW"/>
</dbReference>
<dbReference type="AlphaFoldDB" id="A0A2U1MKM0"/>
<evidence type="ECO:0000256" key="4">
    <source>
        <dbReference type="PROSITE-ProRule" id="PRU00325"/>
    </source>
</evidence>
<dbReference type="Proteomes" id="UP000245207">
    <property type="component" value="Unassembled WGS sequence"/>
</dbReference>
<gene>
    <name evidence="6" type="ORF">CTI12_AA371650</name>
</gene>
<evidence type="ECO:0000313" key="7">
    <source>
        <dbReference type="Proteomes" id="UP000245207"/>
    </source>
</evidence>
<feature type="domain" description="SWIM-type" evidence="5">
    <location>
        <begin position="91"/>
        <end position="123"/>
    </location>
</feature>
<evidence type="ECO:0000256" key="2">
    <source>
        <dbReference type="ARBA" id="ARBA00022771"/>
    </source>
</evidence>
<dbReference type="Pfam" id="PF04434">
    <property type="entry name" value="SWIM"/>
    <property type="match status" value="1"/>
</dbReference>
<sequence length="138" mass="15943">MLPIYEQSNSAMERIHEQQIWEPEVTVICVDNSCLLIGFHGGGVNKAQAQAIALYYEEKIKAYPDNKNLGEYEVSRSSDNHAEVKYKGKQWEVLLDERRCSCRVWQVKGLPCVHVEAFIAFTRDAFWDNYVDSYFTNG</sequence>
<dbReference type="InterPro" id="IPR006564">
    <property type="entry name" value="Znf_PMZ"/>
</dbReference>
<reference evidence="6 7" key="1">
    <citation type="journal article" date="2018" name="Mol. Plant">
        <title>The genome of Artemisia annua provides insight into the evolution of Asteraceae family and artemisinin biosynthesis.</title>
        <authorList>
            <person name="Shen Q."/>
            <person name="Zhang L."/>
            <person name="Liao Z."/>
            <person name="Wang S."/>
            <person name="Yan T."/>
            <person name="Shi P."/>
            <person name="Liu M."/>
            <person name="Fu X."/>
            <person name="Pan Q."/>
            <person name="Wang Y."/>
            <person name="Lv Z."/>
            <person name="Lu X."/>
            <person name="Zhang F."/>
            <person name="Jiang W."/>
            <person name="Ma Y."/>
            <person name="Chen M."/>
            <person name="Hao X."/>
            <person name="Li L."/>
            <person name="Tang Y."/>
            <person name="Lv G."/>
            <person name="Zhou Y."/>
            <person name="Sun X."/>
            <person name="Brodelius P.E."/>
            <person name="Rose J.K.C."/>
            <person name="Tang K."/>
        </authorList>
    </citation>
    <scope>NUCLEOTIDE SEQUENCE [LARGE SCALE GENOMIC DNA]</scope>
    <source>
        <strain evidence="7">cv. Huhao1</strain>
        <tissue evidence="6">Leaf</tissue>
    </source>
</reference>
<keyword evidence="7" id="KW-1185">Reference proteome</keyword>
<evidence type="ECO:0000256" key="3">
    <source>
        <dbReference type="ARBA" id="ARBA00022833"/>
    </source>
</evidence>
<proteinExistence type="predicted"/>
<organism evidence="6 7">
    <name type="scientific">Artemisia annua</name>
    <name type="common">Sweet wormwood</name>
    <dbReference type="NCBI Taxonomy" id="35608"/>
    <lineage>
        <taxon>Eukaryota</taxon>
        <taxon>Viridiplantae</taxon>
        <taxon>Streptophyta</taxon>
        <taxon>Embryophyta</taxon>
        <taxon>Tracheophyta</taxon>
        <taxon>Spermatophyta</taxon>
        <taxon>Magnoliopsida</taxon>
        <taxon>eudicotyledons</taxon>
        <taxon>Gunneridae</taxon>
        <taxon>Pentapetalae</taxon>
        <taxon>asterids</taxon>
        <taxon>campanulids</taxon>
        <taxon>Asterales</taxon>
        <taxon>Asteraceae</taxon>
        <taxon>Asteroideae</taxon>
        <taxon>Anthemideae</taxon>
        <taxon>Artemisiinae</taxon>
        <taxon>Artemisia</taxon>
    </lineage>
</organism>
<dbReference type="SMART" id="SM00575">
    <property type="entry name" value="ZnF_PMZ"/>
    <property type="match status" value="1"/>
</dbReference>
<keyword evidence="3" id="KW-0862">Zinc</keyword>
<name>A0A2U1MKM0_ARTAN</name>
<accession>A0A2U1MKM0</accession>
<keyword evidence="1" id="KW-0479">Metal-binding</keyword>
<dbReference type="OrthoDB" id="687700at2759"/>
<dbReference type="PROSITE" id="PS50966">
    <property type="entry name" value="ZF_SWIM"/>
    <property type="match status" value="1"/>
</dbReference>
<dbReference type="InterPro" id="IPR007527">
    <property type="entry name" value="Znf_SWIM"/>
</dbReference>
<dbReference type="EMBL" id="PKPP01005012">
    <property type="protein sequence ID" value="PWA61820.1"/>
    <property type="molecule type" value="Genomic_DNA"/>
</dbReference>
<evidence type="ECO:0000259" key="5">
    <source>
        <dbReference type="PROSITE" id="PS50966"/>
    </source>
</evidence>
<comment type="caution">
    <text evidence="6">The sequence shown here is derived from an EMBL/GenBank/DDBJ whole genome shotgun (WGS) entry which is preliminary data.</text>
</comment>
<protein>
    <submittedName>
        <fullName evidence="6">Zinc finger, SWIM-type</fullName>
    </submittedName>
</protein>
<keyword evidence="2 4" id="KW-0863">Zinc-finger</keyword>
<evidence type="ECO:0000256" key="1">
    <source>
        <dbReference type="ARBA" id="ARBA00022723"/>
    </source>
</evidence>
<evidence type="ECO:0000313" key="6">
    <source>
        <dbReference type="EMBL" id="PWA61820.1"/>
    </source>
</evidence>